<gene>
    <name evidence="1" type="ORF">OUZ56_025350</name>
</gene>
<organism evidence="1 2">
    <name type="scientific">Daphnia magna</name>
    <dbReference type="NCBI Taxonomy" id="35525"/>
    <lineage>
        <taxon>Eukaryota</taxon>
        <taxon>Metazoa</taxon>
        <taxon>Ecdysozoa</taxon>
        <taxon>Arthropoda</taxon>
        <taxon>Crustacea</taxon>
        <taxon>Branchiopoda</taxon>
        <taxon>Diplostraca</taxon>
        <taxon>Cladocera</taxon>
        <taxon>Anomopoda</taxon>
        <taxon>Daphniidae</taxon>
        <taxon>Daphnia</taxon>
    </lineage>
</organism>
<accession>A0ABQ9ZJL3</accession>
<proteinExistence type="predicted"/>
<dbReference type="EMBL" id="JAOYFB010000004">
    <property type="protein sequence ID" value="KAK4013110.1"/>
    <property type="molecule type" value="Genomic_DNA"/>
</dbReference>
<evidence type="ECO:0000313" key="2">
    <source>
        <dbReference type="Proteomes" id="UP001234178"/>
    </source>
</evidence>
<sequence>MKYKKCIKVAHSMLPPITASLQFAAGPVDHLVRPSRPATTAYPVTNLAIAGPPAPTISLPHAPPALVFLPHLPPHFCISLLLDLNAVRQNMTTTPGSVQVSGSSITWSPGSYRGVEVEARMAVLGCLVVAQDIQHPEGHPD</sequence>
<reference evidence="1 2" key="1">
    <citation type="journal article" date="2023" name="Nucleic Acids Res.">
        <title>The hologenome of Daphnia magna reveals possible DNA methylation and microbiome-mediated evolution of the host genome.</title>
        <authorList>
            <person name="Chaturvedi A."/>
            <person name="Li X."/>
            <person name="Dhandapani V."/>
            <person name="Marshall H."/>
            <person name="Kissane S."/>
            <person name="Cuenca-Cambronero M."/>
            <person name="Asole G."/>
            <person name="Calvet F."/>
            <person name="Ruiz-Romero M."/>
            <person name="Marangio P."/>
            <person name="Guigo R."/>
            <person name="Rago D."/>
            <person name="Mirbahai L."/>
            <person name="Eastwood N."/>
            <person name="Colbourne J.K."/>
            <person name="Zhou J."/>
            <person name="Mallon E."/>
            <person name="Orsini L."/>
        </authorList>
    </citation>
    <scope>NUCLEOTIDE SEQUENCE [LARGE SCALE GENOMIC DNA]</scope>
    <source>
        <strain evidence="1">LRV0_1</strain>
    </source>
</reference>
<evidence type="ECO:0000313" key="1">
    <source>
        <dbReference type="EMBL" id="KAK4013110.1"/>
    </source>
</evidence>
<comment type="caution">
    <text evidence="1">The sequence shown here is derived from an EMBL/GenBank/DDBJ whole genome shotgun (WGS) entry which is preliminary data.</text>
</comment>
<name>A0ABQ9ZJL3_9CRUS</name>
<keyword evidence="2" id="KW-1185">Reference proteome</keyword>
<dbReference type="Proteomes" id="UP001234178">
    <property type="component" value="Unassembled WGS sequence"/>
</dbReference>
<protein>
    <submittedName>
        <fullName evidence="1">Uncharacterized protein</fullName>
    </submittedName>
</protein>